<evidence type="ECO:0000313" key="3">
    <source>
        <dbReference type="Proteomes" id="UP000018211"/>
    </source>
</evidence>
<dbReference type="RefSeq" id="WP_022610232.1">
    <property type="nucleotide sequence ID" value="NZ_LK391965.1"/>
</dbReference>
<dbReference type="PANTHER" id="PTHR43975">
    <property type="entry name" value="ZGC:101858"/>
    <property type="match status" value="1"/>
</dbReference>
<dbReference type="InterPro" id="IPR036291">
    <property type="entry name" value="NAD(P)-bd_dom_sf"/>
</dbReference>
<dbReference type="AlphaFoldDB" id="A0AAV2VIQ0"/>
<comment type="similarity">
    <text evidence="1">Belongs to the short-chain dehydrogenases/reductases (SDR) family.</text>
</comment>
<organism evidence="2 3">
    <name type="scientific">Vibrio nigripulchritudo SOn1</name>
    <dbReference type="NCBI Taxonomy" id="1238450"/>
    <lineage>
        <taxon>Bacteria</taxon>
        <taxon>Pseudomonadati</taxon>
        <taxon>Pseudomonadota</taxon>
        <taxon>Gammaproteobacteria</taxon>
        <taxon>Vibrionales</taxon>
        <taxon>Vibrionaceae</taxon>
        <taxon>Vibrio</taxon>
    </lineage>
</organism>
<protein>
    <submittedName>
        <fullName evidence="2">3-OXOACYL-(ACYL-CARRIER PROTEIN) REDUCTASE-RELATED</fullName>
    </submittedName>
</protein>
<dbReference type="Proteomes" id="UP000018211">
    <property type="component" value="Unassembled WGS sequence"/>
</dbReference>
<dbReference type="PRINTS" id="PR00081">
    <property type="entry name" value="GDHRDH"/>
</dbReference>
<comment type="caution">
    <text evidence="2">The sequence shown here is derived from an EMBL/GenBank/DDBJ whole genome shotgun (WGS) entry which is preliminary data.</text>
</comment>
<reference evidence="2 3" key="1">
    <citation type="journal article" date="2013" name="ISME J.">
        <title>Comparative genomics of pathogenic lineages of Vibrio nigripulchritudo identifies virulence-associated traits.</title>
        <authorList>
            <person name="Goudenege D."/>
            <person name="Labreuche Y."/>
            <person name="Krin E."/>
            <person name="Ansquer D."/>
            <person name="Mangenot S."/>
            <person name="Calteau A."/>
            <person name="Medigue C."/>
            <person name="Mazel D."/>
            <person name="Polz M.F."/>
            <person name="Le Roux F."/>
        </authorList>
    </citation>
    <scope>NUCLEOTIDE SEQUENCE [LARGE SCALE GENOMIC DNA]</scope>
    <source>
        <strain evidence="2 3">SOn1</strain>
    </source>
</reference>
<dbReference type="CDD" id="cd05233">
    <property type="entry name" value="SDR_c"/>
    <property type="match status" value="1"/>
</dbReference>
<dbReference type="Gene3D" id="3.40.50.720">
    <property type="entry name" value="NAD(P)-binding Rossmann-like Domain"/>
    <property type="match status" value="1"/>
</dbReference>
<dbReference type="PANTHER" id="PTHR43975:SF2">
    <property type="entry name" value="EG:BACR7A4.14 PROTEIN-RELATED"/>
    <property type="match status" value="1"/>
</dbReference>
<gene>
    <name evidence="2" type="ORF">VIBNISOn1_1090063</name>
</gene>
<evidence type="ECO:0000313" key="2">
    <source>
        <dbReference type="EMBL" id="CCO44349.1"/>
    </source>
</evidence>
<evidence type="ECO:0000256" key="1">
    <source>
        <dbReference type="ARBA" id="ARBA00006484"/>
    </source>
</evidence>
<name>A0AAV2VIQ0_9VIBR</name>
<dbReference type="FunFam" id="3.40.50.720:FF:000084">
    <property type="entry name" value="Short-chain dehydrogenase reductase"/>
    <property type="match status" value="1"/>
</dbReference>
<proteinExistence type="inferred from homology"/>
<dbReference type="SUPFAM" id="SSF51735">
    <property type="entry name" value="NAD(P)-binding Rossmann-fold domains"/>
    <property type="match status" value="1"/>
</dbReference>
<dbReference type="Pfam" id="PF13561">
    <property type="entry name" value="adh_short_C2"/>
    <property type="match status" value="1"/>
</dbReference>
<accession>A0AAV2VIQ0</accession>
<sequence length="245" mass="25540">MNSGKILITGATAGIGLATAQSLSQQGYELVITGRNPDKLASVANSLDSSKVTPILCDSENVEDVQSLGETLVCKGITLDGLVLNAGVYFPNELESTTLEAFDHTMNINFRGPFFTLQSLLPVMNPSSSIVMVSSLVVKKAFPTSSLYAASKAALEGLVGGLNLDLAEKGIRINSVRPGVTATEIQGKAGADEKAINGLKQMMASTPLGRILETSDIVPAIEYLLSPASVGMRGVTMDVDAGHAI</sequence>
<dbReference type="InterPro" id="IPR002347">
    <property type="entry name" value="SDR_fam"/>
</dbReference>
<dbReference type="EMBL" id="CAOF01000012">
    <property type="protein sequence ID" value="CCO44349.1"/>
    <property type="molecule type" value="Genomic_DNA"/>
</dbReference>